<evidence type="ECO:0000256" key="2">
    <source>
        <dbReference type="ARBA" id="ARBA00022475"/>
    </source>
</evidence>
<dbReference type="EMBL" id="VSRQ01000001">
    <property type="protein sequence ID" value="TYK53672.1"/>
    <property type="molecule type" value="Genomic_DNA"/>
</dbReference>
<dbReference type="InterPro" id="IPR001851">
    <property type="entry name" value="ABC_transp_permease"/>
</dbReference>
<sequence>MLAATAAGLLIVAAVHAFAGVPSLTGSGLVGAALRLAVPVGLAALGALWSERAGVTNLGLEGMMILGTWSAAWVGASHGVWPAVLAGAAGGAIGGLVHAVATVTFGVDQVISGVAINLLTPGLVRYLSTINWEGLPEAGATQSPPVRGAIGTFTVPVLAGGHVGGRRSPDLLGAVERRDWFAVSDAAGLLRGLVAEISWFTLFAVVLFALSWLILWRTPFGLRLRFIGENPGAADSLGVAVYRTKYIAVVVSGALAGLGGAFLVTVASGLYREGQTAGRGYIGLAAMIFGNWRPGGTAAGALLFGYSDALQLRQSGAVRGLILAAGLAFLAIGVLLLRRRRRASAVSLAAGAAAIAWFGLLHQVPTQLVYATPYAVTLIVLVASARRLRMPAADGIPYRRGVIDL</sequence>
<keyword evidence="3 6" id="KW-0812">Transmembrane</keyword>
<feature type="transmembrane region" description="Helical" evidence="6">
    <location>
        <begin position="80"/>
        <end position="101"/>
    </location>
</feature>
<keyword evidence="8" id="KW-1185">Reference proteome</keyword>
<accession>A0A5D3G040</accession>
<evidence type="ECO:0000256" key="5">
    <source>
        <dbReference type="ARBA" id="ARBA00023136"/>
    </source>
</evidence>
<feature type="transmembrane region" description="Helical" evidence="6">
    <location>
        <begin position="368"/>
        <end position="385"/>
    </location>
</feature>
<dbReference type="GO" id="GO:0005886">
    <property type="term" value="C:plasma membrane"/>
    <property type="evidence" value="ECO:0007669"/>
    <property type="project" value="UniProtKB-SubCell"/>
</dbReference>
<keyword evidence="5 6" id="KW-0472">Membrane</keyword>
<feature type="transmembrane region" description="Helical" evidence="6">
    <location>
        <begin position="344"/>
        <end position="362"/>
    </location>
</feature>
<feature type="transmembrane region" description="Helical" evidence="6">
    <location>
        <begin position="316"/>
        <end position="337"/>
    </location>
</feature>
<evidence type="ECO:0000313" key="7">
    <source>
        <dbReference type="EMBL" id="TYK53672.1"/>
    </source>
</evidence>
<feature type="transmembrane region" description="Helical" evidence="6">
    <location>
        <begin position="246"/>
        <end position="270"/>
    </location>
</feature>
<dbReference type="Pfam" id="PF02653">
    <property type="entry name" value="BPD_transp_2"/>
    <property type="match status" value="1"/>
</dbReference>
<protein>
    <submittedName>
        <fullName evidence="7">ABC transporter permease</fullName>
    </submittedName>
</protein>
<evidence type="ECO:0000256" key="6">
    <source>
        <dbReference type="SAM" id="Phobius"/>
    </source>
</evidence>
<comment type="caution">
    <text evidence="7">The sequence shown here is derived from an EMBL/GenBank/DDBJ whole genome shotgun (WGS) entry which is preliminary data.</text>
</comment>
<gene>
    <name evidence="7" type="ORF">FXF68_06925</name>
</gene>
<dbReference type="AlphaFoldDB" id="A0A5D3G040"/>
<evidence type="ECO:0000256" key="1">
    <source>
        <dbReference type="ARBA" id="ARBA00004651"/>
    </source>
</evidence>
<dbReference type="CDD" id="cd06580">
    <property type="entry name" value="TM_PBP1_transp_TpRbsC_like"/>
    <property type="match status" value="1"/>
</dbReference>
<evidence type="ECO:0000256" key="3">
    <source>
        <dbReference type="ARBA" id="ARBA00022692"/>
    </source>
</evidence>
<dbReference type="PANTHER" id="PTHR43370">
    <property type="entry name" value="SUGAR ABC TRANSPORTER INTEGRAL MEMBRANE PROTEIN-RELATED"/>
    <property type="match status" value="1"/>
</dbReference>
<dbReference type="Proteomes" id="UP000323505">
    <property type="component" value="Unassembled WGS sequence"/>
</dbReference>
<comment type="subcellular location">
    <subcellularLocation>
        <location evidence="1">Cell membrane</location>
        <topology evidence="1">Multi-pass membrane protein</topology>
    </subcellularLocation>
</comment>
<evidence type="ECO:0000313" key="8">
    <source>
        <dbReference type="Proteomes" id="UP000323505"/>
    </source>
</evidence>
<dbReference type="PANTHER" id="PTHR43370:SF1">
    <property type="entry name" value="GUANOSINE ABC TRANSPORTER PERMEASE PROTEIN NUPQ"/>
    <property type="match status" value="1"/>
</dbReference>
<keyword evidence="2" id="KW-1003">Cell membrane</keyword>
<feature type="transmembrane region" description="Helical" evidence="6">
    <location>
        <begin position="282"/>
        <end position="304"/>
    </location>
</feature>
<keyword evidence="4 6" id="KW-1133">Transmembrane helix</keyword>
<dbReference type="GO" id="GO:0022857">
    <property type="term" value="F:transmembrane transporter activity"/>
    <property type="evidence" value="ECO:0007669"/>
    <property type="project" value="InterPro"/>
</dbReference>
<feature type="transmembrane region" description="Helical" evidence="6">
    <location>
        <begin position="55"/>
        <end position="74"/>
    </location>
</feature>
<organism evidence="7 8">
    <name type="scientific">Actinomadura decatromicini</name>
    <dbReference type="NCBI Taxonomy" id="2604572"/>
    <lineage>
        <taxon>Bacteria</taxon>
        <taxon>Bacillati</taxon>
        <taxon>Actinomycetota</taxon>
        <taxon>Actinomycetes</taxon>
        <taxon>Streptosporangiales</taxon>
        <taxon>Thermomonosporaceae</taxon>
        <taxon>Actinomadura</taxon>
    </lineage>
</organism>
<evidence type="ECO:0000256" key="4">
    <source>
        <dbReference type="ARBA" id="ARBA00022989"/>
    </source>
</evidence>
<proteinExistence type="predicted"/>
<name>A0A5D3G040_9ACTN</name>
<feature type="transmembrane region" description="Helical" evidence="6">
    <location>
        <begin position="197"/>
        <end position="216"/>
    </location>
</feature>
<reference evidence="7 8" key="1">
    <citation type="submission" date="2019-08" db="EMBL/GenBank/DDBJ databases">
        <title>Actinomadura sp. nov. CYP1-5 isolated from mountain soil.</title>
        <authorList>
            <person name="Songsumanus A."/>
            <person name="Kuncharoen N."/>
            <person name="Kudo T."/>
            <person name="Yuki M."/>
            <person name="Igarashi Y."/>
            <person name="Tanasupawat S."/>
        </authorList>
    </citation>
    <scope>NUCLEOTIDE SEQUENCE [LARGE SCALE GENOMIC DNA]</scope>
    <source>
        <strain evidence="7 8">CYP1-5</strain>
    </source>
</reference>